<gene>
    <name evidence="2" type="ORF">JF922_01450</name>
</gene>
<dbReference type="AlphaFoldDB" id="A0A934K1D7"/>
<keyword evidence="3" id="KW-1185">Reference proteome</keyword>
<comment type="caution">
    <text evidence="2">The sequence shown here is derived from an EMBL/GenBank/DDBJ whole genome shotgun (WGS) entry which is preliminary data.</text>
</comment>
<organism evidence="2 3">
    <name type="scientific">Candidatus Nephthysia bennettiae</name>
    <dbReference type="NCBI Taxonomy" id="3127016"/>
    <lineage>
        <taxon>Bacteria</taxon>
        <taxon>Bacillati</taxon>
        <taxon>Candidatus Dormiibacterota</taxon>
        <taxon>Candidatus Dormibacteria</taxon>
        <taxon>Candidatus Dormibacterales</taxon>
        <taxon>Candidatus Dormibacteraceae</taxon>
        <taxon>Candidatus Nephthysia</taxon>
    </lineage>
</organism>
<accession>A0A934K1D7</accession>
<reference evidence="2" key="1">
    <citation type="submission" date="2020-10" db="EMBL/GenBank/DDBJ databases">
        <title>Ca. Dormibacterota MAGs.</title>
        <authorList>
            <person name="Montgomery K."/>
        </authorList>
    </citation>
    <scope>NUCLEOTIDE SEQUENCE [LARGE SCALE GENOMIC DNA]</scope>
    <source>
        <strain evidence="2">SC8812_S17_10</strain>
    </source>
</reference>
<dbReference type="Proteomes" id="UP000612893">
    <property type="component" value="Unassembled WGS sequence"/>
</dbReference>
<sequence>MGTGAQFDGGGACTTDLRDPSQYVDTPAAQWSHPVYLATPGDATVAIYMGGSYQRSIQAPPGMRPADPQYSAGGDAHLHIVDPSHTVVDEMWQARPYNGDHGPGWNASGYTRVDLYSAGVGQGGERAYGGAAIGGLVREWELRAGVIRHALTMAIPQAHQSPNFVWPATSRDGAPASNYHGHVGMGQLVAIPASVGTDTGGHWSVDSFKQALGIQTQAGLEIALAARNYGVYLVDSSDGYNLAQTEPKGASLVAPVSQSGANGASDAQRIFRSLQCVSNSGPNSVGGGGTRLAPAAPPLRPHP</sequence>
<evidence type="ECO:0000313" key="3">
    <source>
        <dbReference type="Proteomes" id="UP000612893"/>
    </source>
</evidence>
<dbReference type="RefSeq" id="WP_338198569.1">
    <property type="nucleotide sequence ID" value="NZ_JAEKNR010000020.1"/>
</dbReference>
<name>A0A934K1D7_9BACT</name>
<proteinExistence type="predicted"/>
<dbReference type="EMBL" id="JAEKNR010000020">
    <property type="protein sequence ID" value="MBJ7596740.1"/>
    <property type="molecule type" value="Genomic_DNA"/>
</dbReference>
<feature type="region of interest" description="Disordered" evidence="1">
    <location>
        <begin position="280"/>
        <end position="303"/>
    </location>
</feature>
<evidence type="ECO:0000256" key="1">
    <source>
        <dbReference type="SAM" id="MobiDB-lite"/>
    </source>
</evidence>
<evidence type="ECO:0000313" key="2">
    <source>
        <dbReference type="EMBL" id="MBJ7596740.1"/>
    </source>
</evidence>
<protein>
    <submittedName>
        <fullName evidence="2">Uncharacterized protein</fullName>
    </submittedName>
</protein>